<dbReference type="EMBL" id="PPED02000001">
    <property type="protein sequence ID" value="PWN71787.1"/>
    <property type="molecule type" value="Genomic_DNA"/>
</dbReference>
<dbReference type="InterPro" id="IPR014031">
    <property type="entry name" value="Ketoacyl_synth_C"/>
</dbReference>
<dbReference type="InterPro" id="IPR020841">
    <property type="entry name" value="PKS_Beta-ketoAc_synthase_dom"/>
</dbReference>
<evidence type="ECO:0000256" key="13">
    <source>
        <dbReference type="ARBA" id="ARBA00041620"/>
    </source>
</evidence>
<evidence type="ECO:0000256" key="3">
    <source>
        <dbReference type="ARBA" id="ARBA00011738"/>
    </source>
</evidence>
<evidence type="ECO:0000256" key="17">
    <source>
        <dbReference type="RuleBase" id="RU003694"/>
    </source>
</evidence>
<keyword evidence="5" id="KW-0963">Cytoplasm</keyword>
<name>A0A316XDN3_9FLAO</name>
<comment type="similarity">
    <text evidence="2 17">Belongs to the thiolase-like superfamily. Beta-ketoacyl-ACP synthases family.</text>
</comment>
<dbReference type="PANTHER" id="PTHR11712:SF306">
    <property type="entry name" value="3-OXOACYL-[ACYL-CARRIER-PROTEIN] SYNTHASE 1"/>
    <property type="match status" value="1"/>
</dbReference>
<dbReference type="CDD" id="cd00834">
    <property type="entry name" value="KAS_I_II"/>
    <property type="match status" value="1"/>
</dbReference>
<keyword evidence="8" id="KW-0276">Fatty acid metabolism</keyword>
<dbReference type="Pfam" id="PF00109">
    <property type="entry name" value="ketoacyl-synt"/>
    <property type="match status" value="1"/>
</dbReference>
<keyword evidence="7 17" id="KW-0808">Transferase</keyword>
<dbReference type="GO" id="GO:0004315">
    <property type="term" value="F:3-oxoacyl-[acyl-carrier-protein] synthase activity"/>
    <property type="evidence" value="ECO:0007669"/>
    <property type="project" value="UniProtKB-EC"/>
</dbReference>
<dbReference type="InterPro" id="IPR014030">
    <property type="entry name" value="Ketoacyl_synth_N"/>
</dbReference>
<accession>A0A316XDN3</accession>
<dbReference type="InterPro" id="IPR016039">
    <property type="entry name" value="Thiolase-like"/>
</dbReference>
<comment type="catalytic activity">
    <reaction evidence="16">
        <text>a fatty acyl-[ACP] + malonyl-[ACP] + H(+) = a 3-oxoacyl-[ACP] + holo-[ACP] + CO2</text>
        <dbReference type="Rhea" id="RHEA:22836"/>
        <dbReference type="Rhea" id="RHEA-COMP:9623"/>
        <dbReference type="Rhea" id="RHEA-COMP:9685"/>
        <dbReference type="Rhea" id="RHEA-COMP:9916"/>
        <dbReference type="Rhea" id="RHEA-COMP:14125"/>
        <dbReference type="ChEBI" id="CHEBI:15378"/>
        <dbReference type="ChEBI" id="CHEBI:16526"/>
        <dbReference type="ChEBI" id="CHEBI:64479"/>
        <dbReference type="ChEBI" id="CHEBI:78449"/>
        <dbReference type="ChEBI" id="CHEBI:78776"/>
        <dbReference type="ChEBI" id="CHEBI:138651"/>
        <dbReference type="EC" id="2.3.1.41"/>
    </reaction>
    <physiologicalReaction direction="left-to-right" evidence="16">
        <dbReference type="Rhea" id="RHEA:22837"/>
    </physiologicalReaction>
</comment>
<comment type="catalytic activity">
    <reaction evidence="15">
        <text>(3Z)-decenoyl-[ACP] + malonyl-[ACP] + H(+) = 3-oxo-(5Z)-dodecenoyl-[ACP] + holo-[ACP] + CO2</text>
        <dbReference type="Rhea" id="RHEA:54940"/>
        <dbReference type="Rhea" id="RHEA-COMP:9623"/>
        <dbReference type="Rhea" id="RHEA-COMP:9685"/>
        <dbReference type="Rhea" id="RHEA-COMP:9927"/>
        <dbReference type="Rhea" id="RHEA-COMP:14042"/>
        <dbReference type="ChEBI" id="CHEBI:15378"/>
        <dbReference type="ChEBI" id="CHEBI:16526"/>
        <dbReference type="ChEBI" id="CHEBI:64479"/>
        <dbReference type="ChEBI" id="CHEBI:78449"/>
        <dbReference type="ChEBI" id="CHEBI:78798"/>
        <dbReference type="ChEBI" id="CHEBI:138410"/>
    </reaction>
    <physiologicalReaction direction="left-to-right" evidence="15">
        <dbReference type="Rhea" id="RHEA:54941"/>
    </physiologicalReaction>
</comment>
<dbReference type="OrthoDB" id="9808669at2"/>
<evidence type="ECO:0000256" key="6">
    <source>
        <dbReference type="ARBA" id="ARBA00022516"/>
    </source>
</evidence>
<dbReference type="PROSITE" id="PS00606">
    <property type="entry name" value="KS3_1"/>
    <property type="match status" value="1"/>
</dbReference>
<comment type="subcellular location">
    <subcellularLocation>
        <location evidence="1">Cytoplasm</location>
    </subcellularLocation>
</comment>
<proteinExistence type="inferred from homology"/>
<dbReference type="InterPro" id="IPR000794">
    <property type="entry name" value="Beta-ketoacyl_synthase"/>
</dbReference>
<dbReference type="GO" id="GO:0005829">
    <property type="term" value="C:cytosol"/>
    <property type="evidence" value="ECO:0007669"/>
    <property type="project" value="TreeGrafter"/>
</dbReference>
<dbReference type="InterPro" id="IPR018201">
    <property type="entry name" value="Ketoacyl_synth_AS"/>
</dbReference>
<evidence type="ECO:0000313" key="20">
    <source>
        <dbReference type="Proteomes" id="UP000236594"/>
    </source>
</evidence>
<keyword evidence="20" id="KW-1185">Reference proteome</keyword>
<dbReference type="Pfam" id="PF02801">
    <property type="entry name" value="Ketoacyl-synt_C"/>
    <property type="match status" value="1"/>
</dbReference>
<reference evidence="19 20" key="1">
    <citation type="submission" date="2018-04" db="EMBL/GenBank/DDBJ databases">
        <title>Draft Genome Sequence of Phosphate-Solubilizing Chryseobacterium sp. ISE14 that is a Biocontrol and Plant Growth-Promoting Rhizobacterium Isolated from Cucumber.</title>
        <authorList>
            <person name="Jeong J.-J."/>
            <person name="Sang M.K."/>
            <person name="Choi I.-G."/>
            <person name="Kim K.D."/>
        </authorList>
    </citation>
    <scope>NUCLEOTIDE SEQUENCE [LARGE SCALE GENOMIC DNA]</scope>
    <source>
        <strain evidence="19 20">ISE14</strain>
    </source>
</reference>
<dbReference type="SMART" id="SM00825">
    <property type="entry name" value="PKS_KS"/>
    <property type="match status" value="1"/>
</dbReference>
<evidence type="ECO:0000256" key="14">
    <source>
        <dbReference type="ARBA" id="ARBA00042143"/>
    </source>
</evidence>
<evidence type="ECO:0000256" key="8">
    <source>
        <dbReference type="ARBA" id="ARBA00022832"/>
    </source>
</evidence>
<evidence type="ECO:0000313" key="19">
    <source>
        <dbReference type="EMBL" id="PWN71787.1"/>
    </source>
</evidence>
<evidence type="ECO:0000256" key="2">
    <source>
        <dbReference type="ARBA" id="ARBA00008467"/>
    </source>
</evidence>
<evidence type="ECO:0000256" key="5">
    <source>
        <dbReference type="ARBA" id="ARBA00022490"/>
    </source>
</evidence>
<evidence type="ECO:0000256" key="4">
    <source>
        <dbReference type="ARBA" id="ARBA00013191"/>
    </source>
</evidence>
<gene>
    <name evidence="19" type="ORF">C1631_003970</name>
</gene>
<dbReference type="Gene3D" id="3.40.47.10">
    <property type="match status" value="1"/>
</dbReference>
<evidence type="ECO:0000259" key="18">
    <source>
        <dbReference type="PROSITE" id="PS52004"/>
    </source>
</evidence>
<dbReference type="PROSITE" id="PS52004">
    <property type="entry name" value="KS3_2"/>
    <property type="match status" value="1"/>
</dbReference>
<keyword evidence="11" id="KW-0012">Acyltransferase</keyword>
<evidence type="ECO:0000256" key="9">
    <source>
        <dbReference type="ARBA" id="ARBA00023098"/>
    </source>
</evidence>
<dbReference type="PANTHER" id="PTHR11712">
    <property type="entry name" value="POLYKETIDE SYNTHASE-RELATED"/>
    <property type="match status" value="1"/>
</dbReference>
<dbReference type="GO" id="GO:0006633">
    <property type="term" value="P:fatty acid biosynthetic process"/>
    <property type="evidence" value="ECO:0007669"/>
    <property type="project" value="UniProtKB-KW"/>
</dbReference>
<comment type="caution">
    <text evidence="19">The sequence shown here is derived from an EMBL/GenBank/DDBJ whole genome shotgun (WGS) entry which is preliminary data.</text>
</comment>
<comment type="subunit">
    <text evidence="3">Homodimer.</text>
</comment>
<keyword evidence="6" id="KW-0444">Lipid biosynthesis</keyword>
<evidence type="ECO:0000256" key="7">
    <source>
        <dbReference type="ARBA" id="ARBA00022679"/>
    </source>
</evidence>
<evidence type="ECO:0000256" key="10">
    <source>
        <dbReference type="ARBA" id="ARBA00023160"/>
    </source>
</evidence>
<keyword evidence="10" id="KW-0275">Fatty acid biosynthesis</keyword>
<evidence type="ECO:0000256" key="15">
    <source>
        <dbReference type="ARBA" id="ARBA00048121"/>
    </source>
</evidence>
<evidence type="ECO:0000256" key="12">
    <source>
        <dbReference type="ARBA" id="ARBA00039450"/>
    </source>
</evidence>
<dbReference type="EC" id="2.3.1.41" evidence="4"/>
<keyword evidence="9" id="KW-0443">Lipid metabolism</keyword>
<dbReference type="SUPFAM" id="SSF53901">
    <property type="entry name" value="Thiolase-like"/>
    <property type="match status" value="2"/>
</dbReference>
<dbReference type="Proteomes" id="UP000236594">
    <property type="component" value="Unassembled WGS sequence"/>
</dbReference>
<evidence type="ECO:0000256" key="1">
    <source>
        <dbReference type="ARBA" id="ARBA00004496"/>
    </source>
</evidence>
<protein>
    <recommendedName>
        <fullName evidence="12">3-oxoacyl-[acyl-carrier-protein] synthase 1</fullName>
        <ecNumber evidence="4">2.3.1.41</ecNumber>
    </recommendedName>
    <alternativeName>
        <fullName evidence="13">3-oxoacyl-[acyl-carrier-protein] synthase I</fullName>
    </alternativeName>
    <alternativeName>
        <fullName evidence="14">Beta-ketoacyl-ACP synthase I</fullName>
    </alternativeName>
</protein>
<dbReference type="RefSeq" id="WP_109710593.1">
    <property type="nucleotide sequence ID" value="NZ_PPED02000001.1"/>
</dbReference>
<sequence length="416" mass="45600">MKRVVITGMGVVSPIACEKNAFWEKILNGESGINDLTKLEPSHFKGITKAAEVHLEKEYTNQELITHFHPFGKAVTYTAAAVEMGLKDAGLETKFTSKNNYGIILGTTNGNQDIVERIVDEWDLEMDHAPFHQEAKEILDYFRPIELSSGIAKYFNLGGSNMVIPTACAAGNYAIGTAYSMIQEGRSPLIIAGGADPFTRSCYTVFYRLGAMSKDYCKPFDQNRTGMIVGEGAAILILEELEHALARGARIYGEIKGYGLACDAYDPTAPDPEGSGATLSMRNALVSSHIDKKNITYVSAHGTGTKANDAHEVKAMTNVFGEDIKTLYVNGIKSMLGHCMGAASALEAVTSLLSLYHQQIPRNRNTEKIDESFNTHFQLQPPVEKEYHVEHVLSNSFAFGGNICSVIFSKYENNNQ</sequence>
<organism evidence="19 20">
    <name type="scientific">Chryseobacterium phosphatilyticum</name>
    <dbReference type="NCBI Taxonomy" id="475075"/>
    <lineage>
        <taxon>Bacteria</taxon>
        <taxon>Pseudomonadati</taxon>
        <taxon>Bacteroidota</taxon>
        <taxon>Flavobacteriia</taxon>
        <taxon>Flavobacteriales</taxon>
        <taxon>Weeksellaceae</taxon>
        <taxon>Chryseobacterium group</taxon>
        <taxon>Chryseobacterium</taxon>
    </lineage>
</organism>
<feature type="domain" description="Ketosynthase family 3 (KS3)" evidence="18">
    <location>
        <begin position="1"/>
        <end position="410"/>
    </location>
</feature>
<evidence type="ECO:0000256" key="11">
    <source>
        <dbReference type="ARBA" id="ARBA00023315"/>
    </source>
</evidence>
<evidence type="ECO:0000256" key="16">
    <source>
        <dbReference type="ARBA" id="ARBA00048506"/>
    </source>
</evidence>
<dbReference type="AlphaFoldDB" id="A0A316XDN3"/>